<dbReference type="Proteomes" id="UP000054047">
    <property type="component" value="Unassembled WGS sequence"/>
</dbReference>
<keyword evidence="3" id="KW-1185">Reference proteome</keyword>
<evidence type="ECO:0000256" key="1">
    <source>
        <dbReference type="SAM" id="MobiDB-lite"/>
    </source>
</evidence>
<accession>A0A0C2HBP9</accession>
<reference evidence="2 3" key="1">
    <citation type="submission" date="2013-12" db="EMBL/GenBank/DDBJ databases">
        <title>Draft genome of the parsitic nematode Ancylostoma duodenale.</title>
        <authorList>
            <person name="Mitreva M."/>
        </authorList>
    </citation>
    <scope>NUCLEOTIDE SEQUENCE [LARGE SCALE GENOMIC DNA]</scope>
    <source>
        <strain evidence="2 3">Zhejiang</strain>
    </source>
</reference>
<dbReference type="AlphaFoldDB" id="A0A0C2HBP9"/>
<feature type="compositionally biased region" description="Basic and acidic residues" evidence="1">
    <location>
        <begin position="122"/>
        <end position="143"/>
    </location>
</feature>
<proteinExistence type="predicted"/>
<evidence type="ECO:0000313" key="2">
    <source>
        <dbReference type="EMBL" id="KIH69084.1"/>
    </source>
</evidence>
<organism evidence="2 3">
    <name type="scientific">Ancylostoma duodenale</name>
    <dbReference type="NCBI Taxonomy" id="51022"/>
    <lineage>
        <taxon>Eukaryota</taxon>
        <taxon>Metazoa</taxon>
        <taxon>Ecdysozoa</taxon>
        <taxon>Nematoda</taxon>
        <taxon>Chromadorea</taxon>
        <taxon>Rhabditida</taxon>
        <taxon>Rhabditina</taxon>
        <taxon>Rhabditomorpha</taxon>
        <taxon>Strongyloidea</taxon>
        <taxon>Ancylostomatidae</taxon>
        <taxon>Ancylostomatinae</taxon>
        <taxon>Ancylostoma</taxon>
    </lineage>
</organism>
<feature type="region of interest" description="Disordered" evidence="1">
    <location>
        <begin position="116"/>
        <end position="149"/>
    </location>
</feature>
<name>A0A0C2HBP9_9BILA</name>
<dbReference type="EMBL" id="KN726223">
    <property type="protein sequence ID" value="KIH69084.1"/>
    <property type="molecule type" value="Genomic_DNA"/>
</dbReference>
<evidence type="ECO:0000313" key="3">
    <source>
        <dbReference type="Proteomes" id="UP000054047"/>
    </source>
</evidence>
<feature type="region of interest" description="Disordered" evidence="1">
    <location>
        <begin position="1"/>
        <end position="33"/>
    </location>
</feature>
<gene>
    <name evidence="2" type="ORF">ANCDUO_00574</name>
</gene>
<protein>
    <submittedName>
        <fullName evidence="2">Uncharacterized protein</fullName>
    </submittedName>
</protein>
<sequence>MPFQRHATKSTASKTKPSLVVDSACSPSAGPPDSQVLLGKPVLEEKAPEAVSLFNQLITALRPNPKDIVEGEKTLQIDSNFWNTRSWEEAHFLPASQLKKLVCPAKGFERVHIRRSMNQSKRQLDRELGSQARELNDKKHASEKVSTTQ</sequence>